<evidence type="ECO:0000256" key="1">
    <source>
        <dbReference type="SAM" id="SignalP"/>
    </source>
</evidence>
<proteinExistence type="predicted"/>
<dbReference type="Proteomes" id="UP001210978">
    <property type="component" value="Chromosome"/>
</dbReference>
<protein>
    <recommendedName>
        <fullName evidence="4">TonB C-terminal domain-containing protein</fullName>
    </recommendedName>
</protein>
<evidence type="ECO:0008006" key="4">
    <source>
        <dbReference type="Google" id="ProtNLM"/>
    </source>
</evidence>
<dbReference type="SUPFAM" id="SSF74653">
    <property type="entry name" value="TolA/TonB C-terminal domain"/>
    <property type="match status" value="1"/>
</dbReference>
<sequence>MKKRVLLMMTLFTVFFAFAQETPETKTTPAPAPAAIINVESLPHYGELKKRINLTGVVMTADKEPEFPGGMALFRRKFAENMEVIYAKGKKIDTRIYFIVEKNGYINNIAAISNNKDHAKAAEMAIKKTLVRWKPALVADKPVRYLYSFPLSLQKY</sequence>
<reference evidence="2 3" key="1">
    <citation type="submission" date="2023-01" db="EMBL/GenBank/DDBJ databases">
        <title>Complete genome of Chryseobacterium camelliae VAN22-5A.</title>
        <authorList>
            <person name="Zong G."/>
            <person name="Cao G."/>
        </authorList>
    </citation>
    <scope>NUCLEOTIDE SEQUENCE [LARGE SCALE GENOMIC DNA]</scope>
    <source>
        <strain evidence="2 3">VAN22-5A</strain>
    </source>
</reference>
<keyword evidence="3" id="KW-1185">Reference proteome</keyword>
<keyword evidence="1" id="KW-0732">Signal</keyword>
<evidence type="ECO:0000313" key="2">
    <source>
        <dbReference type="EMBL" id="WBV59353.1"/>
    </source>
</evidence>
<dbReference type="Gene3D" id="3.30.1150.10">
    <property type="match status" value="1"/>
</dbReference>
<feature type="chain" id="PRO_5047430579" description="TonB C-terminal domain-containing protein" evidence="1">
    <location>
        <begin position="20"/>
        <end position="156"/>
    </location>
</feature>
<name>A0ABY7QJ89_9FLAO</name>
<evidence type="ECO:0000313" key="3">
    <source>
        <dbReference type="Proteomes" id="UP001210978"/>
    </source>
</evidence>
<dbReference type="EMBL" id="CP115859">
    <property type="protein sequence ID" value="WBV59353.1"/>
    <property type="molecule type" value="Genomic_DNA"/>
</dbReference>
<organism evidence="2 3">
    <name type="scientific">Chryseobacterium camelliae</name>
    <dbReference type="NCBI Taxonomy" id="1265445"/>
    <lineage>
        <taxon>Bacteria</taxon>
        <taxon>Pseudomonadati</taxon>
        <taxon>Bacteroidota</taxon>
        <taxon>Flavobacteriia</taxon>
        <taxon>Flavobacteriales</taxon>
        <taxon>Weeksellaceae</taxon>
        <taxon>Chryseobacterium group</taxon>
        <taxon>Chryseobacterium</taxon>
    </lineage>
</organism>
<feature type="signal peptide" evidence="1">
    <location>
        <begin position="1"/>
        <end position="19"/>
    </location>
</feature>
<gene>
    <name evidence="2" type="ORF">PFY12_09815</name>
</gene>
<dbReference type="RefSeq" id="WP_271147751.1">
    <property type="nucleotide sequence ID" value="NZ_CP115859.1"/>
</dbReference>
<accession>A0ABY7QJ89</accession>